<gene>
    <name evidence="2" type="ORF">CcaverHIS019_0112870</name>
</gene>
<organism evidence="2 3">
    <name type="scientific">Cutaneotrichosporon cavernicola</name>
    <dbReference type="NCBI Taxonomy" id="279322"/>
    <lineage>
        <taxon>Eukaryota</taxon>
        <taxon>Fungi</taxon>
        <taxon>Dikarya</taxon>
        <taxon>Basidiomycota</taxon>
        <taxon>Agaricomycotina</taxon>
        <taxon>Tremellomycetes</taxon>
        <taxon>Trichosporonales</taxon>
        <taxon>Trichosporonaceae</taxon>
        <taxon>Cutaneotrichosporon</taxon>
    </lineage>
</organism>
<protein>
    <submittedName>
        <fullName evidence="2">Uncharacterized protein</fullName>
    </submittedName>
</protein>
<feature type="signal peptide" evidence="1">
    <location>
        <begin position="1"/>
        <end position="17"/>
    </location>
</feature>
<dbReference type="RefSeq" id="XP_060453835.1">
    <property type="nucleotide sequence ID" value="XM_060596886.1"/>
</dbReference>
<dbReference type="GeneID" id="85492440"/>
<keyword evidence="3" id="KW-1185">Reference proteome</keyword>
<keyword evidence="1" id="KW-0732">Signal</keyword>
<dbReference type="AlphaFoldDB" id="A0AA48HZT0"/>
<reference evidence="2" key="1">
    <citation type="journal article" date="2023" name="BMC Genomics">
        <title>Chromosome-level genome assemblies of Cutaneotrichosporon spp. (Trichosporonales, Basidiomycota) reveal imbalanced evolution between nucleotide sequences and chromosome synteny.</title>
        <authorList>
            <person name="Kobayashi Y."/>
            <person name="Kayamori A."/>
            <person name="Aoki K."/>
            <person name="Shiwa Y."/>
            <person name="Matsutani M."/>
            <person name="Fujita N."/>
            <person name="Sugita T."/>
            <person name="Iwasaki W."/>
            <person name="Tanaka N."/>
            <person name="Takashima M."/>
        </authorList>
    </citation>
    <scope>NUCLEOTIDE SEQUENCE</scope>
    <source>
        <strain evidence="2">HIS019</strain>
    </source>
</reference>
<dbReference type="Proteomes" id="UP001233271">
    <property type="component" value="Chromosome 1"/>
</dbReference>
<accession>A0AA48HZT0</accession>
<sequence>MFFASLFTAVLAATAYADGLTFLNATTAGSQITFPTANTTIPLNGTLYVNWEWKEDTSPKLMVLLANKNTTIFHPAGHTPVGTSLSGKGLFDTQERVLANMTTVSFGPVKPPGDTSINAGGTYQVVLAWDNKGEDAATNPYFFLASPNFTIGPKAAQELPDSVKPWNAPPASSAVGAGLPALFALVAVGVAALA</sequence>
<evidence type="ECO:0000256" key="1">
    <source>
        <dbReference type="SAM" id="SignalP"/>
    </source>
</evidence>
<dbReference type="KEGG" id="ccac:CcaHIS019_0112870"/>
<feature type="chain" id="PRO_5041339211" evidence="1">
    <location>
        <begin position="18"/>
        <end position="194"/>
    </location>
</feature>
<evidence type="ECO:0000313" key="2">
    <source>
        <dbReference type="EMBL" id="BEI88569.1"/>
    </source>
</evidence>
<dbReference type="EMBL" id="AP028212">
    <property type="protein sequence ID" value="BEI88569.1"/>
    <property type="molecule type" value="Genomic_DNA"/>
</dbReference>
<name>A0AA48HZT0_9TREE</name>
<evidence type="ECO:0000313" key="3">
    <source>
        <dbReference type="Proteomes" id="UP001233271"/>
    </source>
</evidence>
<proteinExistence type="predicted"/>